<accession>V3Z4I8</accession>
<dbReference type="PANTHER" id="PTHR10773:SF19">
    <property type="match status" value="1"/>
</dbReference>
<organism evidence="1 2">
    <name type="scientific">Lottia gigantea</name>
    <name type="common">Giant owl limpet</name>
    <dbReference type="NCBI Taxonomy" id="225164"/>
    <lineage>
        <taxon>Eukaryota</taxon>
        <taxon>Metazoa</taxon>
        <taxon>Spiralia</taxon>
        <taxon>Lophotrochozoa</taxon>
        <taxon>Mollusca</taxon>
        <taxon>Gastropoda</taxon>
        <taxon>Patellogastropoda</taxon>
        <taxon>Lottioidea</taxon>
        <taxon>Lottiidae</taxon>
        <taxon>Lottia</taxon>
    </lineage>
</organism>
<dbReference type="EMBL" id="KB203274">
    <property type="protein sequence ID" value="ESO85598.1"/>
    <property type="molecule type" value="Genomic_DNA"/>
</dbReference>
<protein>
    <submittedName>
        <fullName evidence="1">Uncharacterized protein</fullName>
    </submittedName>
</protein>
<evidence type="ECO:0000313" key="1">
    <source>
        <dbReference type="EMBL" id="ESO85598.1"/>
    </source>
</evidence>
<dbReference type="CTD" id="20236573"/>
<dbReference type="Proteomes" id="UP000030746">
    <property type="component" value="Unassembled WGS sequence"/>
</dbReference>
<dbReference type="HOGENOM" id="CLU_011458_2_1_1"/>
<keyword evidence="2" id="KW-1185">Reference proteome</keyword>
<name>V3Z4I8_LOTGI</name>
<dbReference type="RefSeq" id="XP_009063839.1">
    <property type="nucleotide sequence ID" value="XM_009065591.1"/>
</dbReference>
<dbReference type="KEGG" id="lgi:LOTGIDRAFT_155085"/>
<dbReference type="PANTHER" id="PTHR10773">
    <property type="entry name" value="DNA-DIRECTED RNA POLYMERASES I, II, AND III SUBUNIT RPABC2"/>
    <property type="match status" value="1"/>
</dbReference>
<proteinExistence type="predicted"/>
<sequence>MSNKEQLFVITSNNSDIKLSLDYEYELDRNKQYELGLKRFSVYNSIRNINKNNNQLKISTDNGVTFKANTYYDDYLSEYAGSVSGKNNFEFEVTKVPLPDYQHSESLVSKFNLKIEILGNPQKSNILKAHYHCQNCMNCLQISVSRKILNPLRSICIGTYLTSKPKKDRCDRCEEFRNINNPDTEASEKYNNHFQSKVETKEERARDTDTTAVVCFDLENVLALPRANVSSFFYKRKLSVYNLTAHCSLDKRGYCAIWSEGLSGRAGNDIASSLVKLLECVVNRHPNVTDIIQWSDSCVAQNRNSLMCVALKEFIRAHPSIKSTTQKFCEPGHSSIQEVDAVHSQIERTLSKCEVYSPVSLMRILPSVNRKKLIVLQMKANDFFDYQAVSKVYRFAEIPFTKVKQLCFQSDRHIHVLYKTKHASEFTEVRLLTCHPDRNAGSKVVLPIILPQVKVIPLSEASLLSADKINDLKSMLKFMPDVDKQYVKSVCKL</sequence>
<gene>
    <name evidence="1" type="ORF">LOTGIDRAFT_155085</name>
</gene>
<dbReference type="OMA" id="YKTSHTE"/>
<dbReference type="AlphaFoldDB" id="V3Z4I8"/>
<dbReference type="GeneID" id="20236573"/>
<reference evidence="1 2" key="1">
    <citation type="journal article" date="2013" name="Nature">
        <title>Insights into bilaterian evolution from three spiralian genomes.</title>
        <authorList>
            <person name="Simakov O."/>
            <person name="Marletaz F."/>
            <person name="Cho S.J."/>
            <person name="Edsinger-Gonzales E."/>
            <person name="Havlak P."/>
            <person name="Hellsten U."/>
            <person name="Kuo D.H."/>
            <person name="Larsson T."/>
            <person name="Lv J."/>
            <person name="Arendt D."/>
            <person name="Savage R."/>
            <person name="Osoegawa K."/>
            <person name="de Jong P."/>
            <person name="Grimwood J."/>
            <person name="Chapman J.A."/>
            <person name="Shapiro H."/>
            <person name="Aerts A."/>
            <person name="Otillar R.P."/>
            <person name="Terry A.Y."/>
            <person name="Boore J.L."/>
            <person name="Grigoriev I.V."/>
            <person name="Lindberg D.R."/>
            <person name="Seaver E.C."/>
            <person name="Weisblat D.A."/>
            <person name="Putnam N.H."/>
            <person name="Rokhsar D.S."/>
        </authorList>
    </citation>
    <scope>NUCLEOTIDE SEQUENCE [LARGE SCALE GENOMIC DNA]</scope>
</reference>
<dbReference type="OrthoDB" id="6117933at2759"/>
<evidence type="ECO:0000313" key="2">
    <source>
        <dbReference type="Proteomes" id="UP000030746"/>
    </source>
</evidence>